<keyword evidence="5" id="KW-0964">Secreted</keyword>
<feature type="repeat" description="FG-GAP" evidence="12">
    <location>
        <begin position="433"/>
        <end position="493"/>
    </location>
</feature>
<evidence type="ECO:0000256" key="12">
    <source>
        <dbReference type="PROSITE-ProRule" id="PRU00803"/>
    </source>
</evidence>
<keyword evidence="7" id="KW-0677">Repeat</keyword>
<dbReference type="Pfam" id="PF00882">
    <property type="entry name" value="Zn_dep_PLPC"/>
    <property type="match status" value="1"/>
</dbReference>
<evidence type="ECO:0000256" key="3">
    <source>
        <dbReference type="ARBA" id="ARBA00012284"/>
    </source>
</evidence>
<dbReference type="GO" id="GO:0005576">
    <property type="term" value="C:extracellular region"/>
    <property type="evidence" value="ECO:0007669"/>
    <property type="project" value="UniProtKB-SubCell"/>
</dbReference>
<feature type="domain" description="Phospholipase C/D" evidence="14">
    <location>
        <begin position="25"/>
        <end position="164"/>
    </location>
</feature>
<dbReference type="Proteomes" id="UP000769528">
    <property type="component" value="Unassembled WGS sequence"/>
</dbReference>
<evidence type="ECO:0000256" key="13">
    <source>
        <dbReference type="SAM" id="SignalP"/>
    </source>
</evidence>
<dbReference type="AlphaFoldDB" id="A0A9P8TA47"/>
<dbReference type="InterPro" id="IPR013517">
    <property type="entry name" value="FG-GAP"/>
</dbReference>
<dbReference type="InterPro" id="IPR029002">
    <property type="entry name" value="PLPC/GPLD1"/>
</dbReference>
<dbReference type="PANTHER" id="PTHR23221">
    <property type="entry name" value="GLYCOSYLPHOSPHATIDYLINOSITOL PHOSPHOLIPASE D"/>
    <property type="match status" value="1"/>
</dbReference>
<keyword evidence="16" id="KW-1185">Reference proteome</keyword>
<name>A0A9P8TA47_9ASCO</name>
<evidence type="ECO:0000256" key="7">
    <source>
        <dbReference type="ARBA" id="ARBA00022737"/>
    </source>
</evidence>
<proteinExistence type="inferred from homology"/>
<dbReference type="PROSITE" id="PS51470">
    <property type="entry name" value="FG_GAP"/>
    <property type="match status" value="1"/>
</dbReference>
<dbReference type="EC" id="3.1.4.50" evidence="3"/>
<dbReference type="InterPro" id="IPR013519">
    <property type="entry name" value="Int_alpha_beta-p"/>
</dbReference>
<evidence type="ECO:0000256" key="11">
    <source>
        <dbReference type="ARBA" id="ARBA00093237"/>
    </source>
</evidence>
<evidence type="ECO:0000313" key="16">
    <source>
        <dbReference type="Proteomes" id="UP000769528"/>
    </source>
</evidence>
<evidence type="ECO:0000256" key="1">
    <source>
        <dbReference type="ARBA" id="ARBA00004613"/>
    </source>
</evidence>
<keyword evidence="8" id="KW-0378">Hydrolase</keyword>
<protein>
    <recommendedName>
        <fullName evidence="4">Phosphatidylinositol-glycan-specific phospholipase D</fullName>
        <ecNumber evidence="3">3.1.4.50</ecNumber>
    </recommendedName>
    <alternativeName>
        <fullName evidence="10">Glycosyl-phosphatidylinositol-specific phospholipase D</fullName>
    </alternativeName>
</protein>
<dbReference type="PANTHER" id="PTHR23221:SF7">
    <property type="entry name" value="PHOSPHATIDYLINOSITOL-GLYCAN-SPECIFIC PHOSPHOLIPASE D"/>
    <property type="match status" value="1"/>
</dbReference>
<evidence type="ECO:0000256" key="9">
    <source>
        <dbReference type="ARBA" id="ARBA00023180"/>
    </source>
</evidence>
<evidence type="ECO:0000256" key="8">
    <source>
        <dbReference type="ARBA" id="ARBA00022801"/>
    </source>
</evidence>
<dbReference type="GO" id="GO:0031012">
    <property type="term" value="C:extracellular matrix"/>
    <property type="evidence" value="ECO:0007669"/>
    <property type="project" value="TreeGrafter"/>
</dbReference>
<feature type="chain" id="PRO_5040166664" description="Phosphatidylinositol-glycan-specific phospholipase D" evidence="13">
    <location>
        <begin position="20"/>
        <end position="751"/>
    </location>
</feature>
<comment type="subcellular location">
    <subcellularLocation>
        <location evidence="1">Secreted</location>
    </subcellularLocation>
</comment>
<keyword evidence="6 13" id="KW-0732">Signal</keyword>
<dbReference type="EMBL" id="JAEUBF010001283">
    <property type="protein sequence ID" value="KAH3671224.1"/>
    <property type="molecule type" value="Genomic_DNA"/>
</dbReference>
<evidence type="ECO:0000256" key="10">
    <source>
        <dbReference type="ARBA" id="ARBA00029753"/>
    </source>
</evidence>
<sequence>MNLKLLILLQLLISSLVHSAGVAVHSSIISLVHHELPFELKSPELLPYLIAGSFFPDAFYTCGDAEASEHLHWPPFLQTAVNYYKKYELDDLKLKAFLYGVFSHQVCDSSWHSIRLSEGLLEMLAEIEFDGDVSKAHQYLDTAGDFLYLGKVLTERNEQYYKQWSYPDLTDLMGILSLDGFDLSYYRIFYCMERGRIALNSELSLYKQFNLFYAAKSPLLEEALEDYFIGGLSESSSSIIKCLKNLNYWFEHGWDGNPYDLCGAIIDPNPRRSSYNKIQKSLSYGTLSDSQSGEIEHKEIQLQNDGDSTYLSTLKPFSRFASSLVIGKFLNNELSIAISAIQEDNYRGSVYLMPLKELISNEFIKITGLQILSSSTTLSIDSTNDFKYSVRFGEKLAKLNLNTQDYLVITESGPSKLHLFQNGVKKLSIFDPKTELEFGKSGKHQQFSSIASYDLDGDGYTDLILGSPYNSDRTKKQRGEVIVLSGSKLQYYLDMGIEEINVNDLLAFKIDLPRITQLSSAFEQFGAFISVNDKNIFVTEISTASVLIFDHDGSFVGLLDVDGYKPQASLKGVERITSQRSGQFGSKWHESIKFENQTYLLISAQSYSTQACKLCGNISVYKFNSTTHVPEFHKMVTIEDSSDNSFAKFGSSITHTSSDLYISSPGFGSYGAVFNISLSKLFETAFDDHATTITLSDPLVSNPTPRFVNYGNKLIAFSSHLIISESQYGIDELFDDNLKLQGRLNISPLNK</sequence>
<comment type="similarity">
    <text evidence="2">Belongs to the GPLD1 family.</text>
</comment>
<evidence type="ECO:0000256" key="5">
    <source>
        <dbReference type="ARBA" id="ARBA00022525"/>
    </source>
</evidence>
<evidence type="ECO:0000256" key="4">
    <source>
        <dbReference type="ARBA" id="ARBA00015988"/>
    </source>
</evidence>
<evidence type="ECO:0000259" key="14">
    <source>
        <dbReference type="Pfam" id="PF00882"/>
    </source>
</evidence>
<accession>A0A9P8TA47</accession>
<dbReference type="SUPFAM" id="SSF69318">
    <property type="entry name" value="Integrin alpha N-terminal domain"/>
    <property type="match status" value="1"/>
</dbReference>
<dbReference type="Pfam" id="PF01839">
    <property type="entry name" value="FG-GAP"/>
    <property type="match status" value="1"/>
</dbReference>
<reference evidence="15" key="1">
    <citation type="journal article" date="2021" name="Open Biol.">
        <title>Shared evolutionary footprints suggest mitochondrial oxidative damage underlies multiple complex I losses in fungi.</title>
        <authorList>
            <person name="Schikora-Tamarit M.A."/>
            <person name="Marcet-Houben M."/>
            <person name="Nosek J."/>
            <person name="Gabaldon T."/>
        </authorList>
    </citation>
    <scope>NUCLEOTIDE SEQUENCE</scope>
    <source>
        <strain evidence="15">CBS6341</strain>
    </source>
</reference>
<feature type="signal peptide" evidence="13">
    <location>
        <begin position="1"/>
        <end position="19"/>
    </location>
</feature>
<dbReference type="GO" id="GO:0004621">
    <property type="term" value="F:glycosylphosphatidylinositol phospholipase D activity"/>
    <property type="evidence" value="ECO:0007669"/>
    <property type="project" value="UniProtKB-EC"/>
</dbReference>
<dbReference type="InterPro" id="IPR028994">
    <property type="entry name" value="Integrin_alpha_N"/>
</dbReference>
<evidence type="ECO:0000256" key="6">
    <source>
        <dbReference type="ARBA" id="ARBA00022729"/>
    </source>
</evidence>
<keyword evidence="9" id="KW-0325">Glycoprotein</keyword>
<evidence type="ECO:0000313" key="15">
    <source>
        <dbReference type="EMBL" id="KAH3671224.1"/>
    </source>
</evidence>
<dbReference type="Gene3D" id="2.130.10.130">
    <property type="entry name" value="Integrin alpha, N-terminal"/>
    <property type="match status" value="1"/>
</dbReference>
<comment type="caution">
    <text evidence="15">The sequence shown here is derived from an EMBL/GenBank/DDBJ whole genome shotgun (WGS) entry which is preliminary data.</text>
</comment>
<comment type="catalytic activity">
    <reaction evidence="11">
        <text>a 6-(alpha-D-glucosaminyl)-1-(1,2-diacyl-sn-glycero-3-phospho)-1D-myo-inositol + H2O = 6-(alpha-D-glucosaminyl)-1D-myo-inositol + a 1,2-diacyl-sn-glycero-3-phosphate + H(+)</text>
        <dbReference type="Rhea" id="RHEA:10832"/>
        <dbReference type="ChEBI" id="CHEBI:15377"/>
        <dbReference type="ChEBI" id="CHEBI:15378"/>
        <dbReference type="ChEBI" id="CHEBI:57997"/>
        <dbReference type="ChEBI" id="CHEBI:58608"/>
        <dbReference type="ChEBI" id="CHEBI:58700"/>
        <dbReference type="EC" id="3.1.4.50"/>
    </reaction>
</comment>
<evidence type="ECO:0000256" key="2">
    <source>
        <dbReference type="ARBA" id="ARBA00008652"/>
    </source>
</evidence>
<dbReference type="OrthoDB" id="5317514at2759"/>
<gene>
    <name evidence="15" type="ORF">WICMUC_004741</name>
</gene>
<reference evidence="15" key="2">
    <citation type="submission" date="2021-01" db="EMBL/GenBank/DDBJ databases">
        <authorList>
            <person name="Schikora-Tamarit M.A."/>
        </authorList>
    </citation>
    <scope>NUCLEOTIDE SEQUENCE</scope>
    <source>
        <strain evidence="15">CBS6341</strain>
    </source>
</reference>
<organism evidence="15 16">
    <name type="scientific">Wickerhamomyces mucosus</name>
    <dbReference type="NCBI Taxonomy" id="1378264"/>
    <lineage>
        <taxon>Eukaryota</taxon>
        <taxon>Fungi</taxon>
        <taxon>Dikarya</taxon>
        <taxon>Ascomycota</taxon>
        <taxon>Saccharomycotina</taxon>
        <taxon>Saccharomycetes</taxon>
        <taxon>Phaffomycetales</taxon>
        <taxon>Wickerhamomycetaceae</taxon>
        <taxon>Wickerhamomyces</taxon>
    </lineage>
</organism>